<dbReference type="OrthoDB" id="5138463at2759"/>
<keyword evidence="2" id="KW-1185">Reference proteome</keyword>
<accession>A0A6A5YJ35</accession>
<reference evidence="1" key="1">
    <citation type="journal article" date="2020" name="Stud. Mycol.">
        <title>101 Dothideomycetes genomes: a test case for predicting lifestyles and emergence of pathogens.</title>
        <authorList>
            <person name="Haridas S."/>
            <person name="Albert R."/>
            <person name="Binder M."/>
            <person name="Bloem J."/>
            <person name="Labutti K."/>
            <person name="Salamov A."/>
            <person name="Andreopoulos B."/>
            <person name="Baker S."/>
            <person name="Barry K."/>
            <person name="Bills G."/>
            <person name="Bluhm B."/>
            <person name="Cannon C."/>
            <person name="Castanera R."/>
            <person name="Culley D."/>
            <person name="Daum C."/>
            <person name="Ezra D."/>
            <person name="Gonzalez J."/>
            <person name="Henrissat B."/>
            <person name="Kuo A."/>
            <person name="Liang C."/>
            <person name="Lipzen A."/>
            <person name="Lutzoni F."/>
            <person name="Magnuson J."/>
            <person name="Mondo S."/>
            <person name="Nolan M."/>
            <person name="Ohm R."/>
            <person name="Pangilinan J."/>
            <person name="Park H.-J."/>
            <person name="Ramirez L."/>
            <person name="Alfaro M."/>
            <person name="Sun H."/>
            <person name="Tritt A."/>
            <person name="Yoshinaga Y."/>
            <person name="Zwiers L.-H."/>
            <person name="Turgeon B."/>
            <person name="Goodwin S."/>
            <person name="Spatafora J."/>
            <person name="Crous P."/>
            <person name="Grigoriev I."/>
        </authorList>
    </citation>
    <scope>NUCLEOTIDE SEQUENCE</scope>
    <source>
        <strain evidence="1">CBS 627.86</strain>
    </source>
</reference>
<evidence type="ECO:0000313" key="2">
    <source>
        <dbReference type="Proteomes" id="UP000799770"/>
    </source>
</evidence>
<name>A0A6A5YJ35_9PLEO</name>
<evidence type="ECO:0000313" key="1">
    <source>
        <dbReference type="EMBL" id="KAF2107212.1"/>
    </source>
</evidence>
<dbReference type="AlphaFoldDB" id="A0A6A5YJ35"/>
<protein>
    <submittedName>
        <fullName evidence="1">Uncharacterized protein</fullName>
    </submittedName>
</protein>
<sequence>MALAGFSTALTCENQADPDAGIANYCYCDDGNCYVVGGPPDHTCNPPGPQFNCPSKKRSVPIEFGG</sequence>
<gene>
    <name evidence="1" type="ORF">BDV96DRAFT_654060</name>
</gene>
<proteinExistence type="predicted"/>
<dbReference type="Proteomes" id="UP000799770">
    <property type="component" value="Unassembled WGS sequence"/>
</dbReference>
<dbReference type="EMBL" id="ML977356">
    <property type="protein sequence ID" value="KAF2107212.1"/>
    <property type="molecule type" value="Genomic_DNA"/>
</dbReference>
<organism evidence="1 2">
    <name type="scientific">Lophiotrema nucula</name>
    <dbReference type="NCBI Taxonomy" id="690887"/>
    <lineage>
        <taxon>Eukaryota</taxon>
        <taxon>Fungi</taxon>
        <taxon>Dikarya</taxon>
        <taxon>Ascomycota</taxon>
        <taxon>Pezizomycotina</taxon>
        <taxon>Dothideomycetes</taxon>
        <taxon>Pleosporomycetidae</taxon>
        <taxon>Pleosporales</taxon>
        <taxon>Lophiotremataceae</taxon>
        <taxon>Lophiotrema</taxon>
    </lineage>
</organism>